<comment type="similarity">
    <text evidence="2">Belongs to the autoinducer-2 exporter (AI-2E) (TC 2.A.86) family.</text>
</comment>
<evidence type="ECO:0000256" key="2">
    <source>
        <dbReference type="ARBA" id="ARBA00009773"/>
    </source>
</evidence>
<dbReference type="eggNOG" id="COG0628">
    <property type="taxonomic scope" value="Bacteria"/>
</dbReference>
<keyword evidence="4 6" id="KW-1133">Transmembrane helix</keyword>
<feature type="transmembrane region" description="Helical" evidence="6">
    <location>
        <begin position="341"/>
        <end position="368"/>
    </location>
</feature>
<comment type="subcellular location">
    <subcellularLocation>
        <location evidence="1">Membrane</location>
        <topology evidence="1">Multi-pass membrane protein</topology>
    </subcellularLocation>
</comment>
<sequence>MEKNTNNTLKSKEVNTELKVNTAAKSLQWLLVFAIFYTLYFAQSLVIPIVFTALTALLLSPLVALLKKVHIPRSISAVLLLTMLVAPFTFLGAQLAEPAQKWAQLIPKLSVELSEQIDSMSEAYSQQEALAKKQVEAAKQEEKSGFSFFGWFDDEEPEPVQNPEQSAVKEHIKQGGIEMLLSVLGATPTFIGQLLASLILILFLLIFGPSLFNVFIQDFPIVKDKKRTVFLVTKIQQTLSQYIVTISIINSALGLSTAAILHLLGVQDALLWGSIVALLNFVPYVGSLISLIILCLAGTVQFGFELIALMPSGVFLILNIIESQFITPAVLGRNMQVNPLVIILWLLMFGWLWGILGILLAVPILVCIKLAFSQLGILPHWLKLIEAKD</sequence>
<proteinExistence type="inferred from homology"/>
<reference evidence="7 8" key="1">
    <citation type="journal article" date="2017" name="Antonie Van Leeuwenhoek">
        <title>Rhizobium rhizosphaerae sp. nov., a novel species isolated from rice rhizosphere.</title>
        <authorList>
            <person name="Zhao J.J."/>
            <person name="Zhang J."/>
            <person name="Zhang R.J."/>
            <person name="Zhang C.W."/>
            <person name="Yin H.Q."/>
            <person name="Zhang X.X."/>
        </authorList>
    </citation>
    <scope>NUCLEOTIDE SEQUENCE [LARGE SCALE GENOMIC DNA]</scope>
    <source>
        <strain evidence="7 8">E3</strain>
    </source>
</reference>
<dbReference type="Proteomes" id="UP000006334">
    <property type="component" value="Unassembled WGS sequence"/>
</dbReference>
<feature type="transmembrane region" description="Helical" evidence="6">
    <location>
        <begin position="242"/>
        <end position="264"/>
    </location>
</feature>
<evidence type="ECO:0000256" key="4">
    <source>
        <dbReference type="ARBA" id="ARBA00022989"/>
    </source>
</evidence>
<name>K6YBT1_9ALTE</name>
<dbReference type="Pfam" id="PF01594">
    <property type="entry name" value="AI-2E_transport"/>
    <property type="match status" value="1"/>
</dbReference>
<dbReference type="GO" id="GO:0055085">
    <property type="term" value="P:transmembrane transport"/>
    <property type="evidence" value="ECO:0007669"/>
    <property type="project" value="TreeGrafter"/>
</dbReference>
<dbReference type="EMBL" id="BAEN01000035">
    <property type="protein sequence ID" value="GAC14103.1"/>
    <property type="molecule type" value="Genomic_DNA"/>
</dbReference>
<dbReference type="GO" id="GO:0016020">
    <property type="term" value="C:membrane"/>
    <property type="evidence" value="ECO:0007669"/>
    <property type="project" value="UniProtKB-SubCell"/>
</dbReference>
<comment type="caution">
    <text evidence="7">The sequence shown here is derived from an EMBL/GenBank/DDBJ whole genome shotgun (WGS) entry which is preliminary data.</text>
</comment>
<feature type="transmembrane region" description="Helical" evidence="6">
    <location>
        <begin position="45"/>
        <end position="66"/>
    </location>
</feature>
<feature type="transmembrane region" description="Helical" evidence="6">
    <location>
        <begin position="190"/>
        <end position="216"/>
    </location>
</feature>
<feature type="transmembrane region" description="Helical" evidence="6">
    <location>
        <begin position="302"/>
        <end position="321"/>
    </location>
</feature>
<gene>
    <name evidence="7" type="ORF">GLIP_1468</name>
</gene>
<evidence type="ECO:0000256" key="6">
    <source>
        <dbReference type="SAM" id="Phobius"/>
    </source>
</evidence>
<dbReference type="RefSeq" id="WP_008843919.1">
    <property type="nucleotide sequence ID" value="NZ_BAEN01000035.1"/>
</dbReference>
<organism evidence="7 8">
    <name type="scientific">Aliiglaciecola lipolytica E3</name>
    <dbReference type="NCBI Taxonomy" id="1127673"/>
    <lineage>
        <taxon>Bacteria</taxon>
        <taxon>Pseudomonadati</taxon>
        <taxon>Pseudomonadota</taxon>
        <taxon>Gammaproteobacteria</taxon>
        <taxon>Alteromonadales</taxon>
        <taxon>Alteromonadaceae</taxon>
        <taxon>Aliiglaciecola</taxon>
    </lineage>
</organism>
<dbReference type="InterPro" id="IPR002549">
    <property type="entry name" value="AI-2E-like"/>
</dbReference>
<accession>K6YBT1</accession>
<dbReference type="PANTHER" id="PTHR21716">
    <property type="entry name" value="TRANSMEMBRANE PROTEIN"/>
    <property type="match status" value="1"/>
</dbReference>
<keyword evidence="5 6" id="KW-0472">Membrane</keyword>
<feature type="transmembrane region" description="Helical" evidence="6">
    <location>
        <begin position="270"/>
        <end position="295"/>
    </location>
</feature>
<feature type="transmembrane region" description="Helical" evidence="6">
    <location>
        <begin position="78"/>
        <end position="96"/>
    </location>
</feature>
<protein>
    <submittedName>
        <fullName evidence="7">Transport protein</fullName>
    </submittedName>
</protein>
<keyword evidence="8" id="KW-1185">Reference proteome</keyword>
<evidence type="ECO:0000256" key="1">
    <source>
        <dbReference type="ARBA" id="ARBA00004141"/>
    </source>
</evidence>
<feature type="transmembrane region" description="Helical" evidence="6">
    <location>
        <begin position="20"/>
        <end position="39"/>
    </location>
</feature>
<evidence type="ECO:0000313" key="8">
    <source>
        <dbReference type="Proteomes" id="UP000006334"/>
    </source>
</evidence>
<evidence type="ECO:0000256" key="3">
    <source>
        <dbReference type="ARBA" id="ARBA00022692"/>
    </source>
</evidence>
<dbReference type="PANTHER" id="PTHR21716:SF16">
    <property type="entry name" value="BLL1467 PROTEIN"/>
    <property type="match status" value="1"/>
</dbReference>
<keyword evidence="3 6" id="KW-0812">Transmembrane</keyword>
<evidence type="ECO:0000256" key="5">
    <source>
        <dbReference type="ARBA" id="ARBA00023136"/>
    </source>
</evidence>
<evidence type="ECO:0000313" key="7">
    <source>
        <dbReference type="EMBL" id="GAC14103.1"/>
    </source>
</evidence>
<dbReference type="AlphaFoldDB" id="K6YBT1"/>